<keyword evidence="1" id="KW-0489">Methyltransferase</keyword>
<sequence>MQMAAIERDEREAAGGATVPFAVDLGPSALPCSGCGGIAGNRMLSLPGEPAATAPAARFAYSLCGSCESLDLVDVPAEMAGYYGGAYYSFRSGGAARGLKAGIARLRNRAEAFGSGGLGGLLARIAPHARLRQLRPLVAGAVGRPLGRDARILDLGCGDGGWLRQLAELGFRDLTGADPYLEPSEAPGLRLIRAGIDEVEGRFDLVACSHALEHMADPEAALAAMARLAGPDGVVMVAIPLAASYGWRRYGGEWVQLDAPRHLHLYSARGFASLAGRAGLELLRTTFDATEFMVLGSEARLAGIGPHQRREGLGDVKAAMRAFDRAGARRIAALTNRLGTADQATFYLRSKSAPGRPRQG</sequence>
<accession>A0ABQ6LKQ2</accession>
<dbReference type="Gene3D" id="3.40.50.150">
    <property type="entry name" value="Vaccinia Virus protein VP39"/>
    <property type="match status" value="1"/>
</dbReference>
<gene>
    <name evidence="4" type="ORF">LNKW23_30350</name>
</gene>
<protein>
    <recommendedName>
        <fullName evidence="6">Class I SAM-dependent methyltransferase</fullName>
    </recommendedName>
</protein>
<keyword evidence="2" id="KW-0808">Transferase</keyword>
<dbReference type="PANTHER" id="PTHR43464">
    <property type="entry name" value="METHYLTRANSFERASE"/>
    <property type="match status" value="1"/>
</dbReference>
<dbReference type="Pfam" id="PF13489">
    <property type="entry name" value="Methyltransf_23"/>
    <property type="match status" value="1"/>
</dbReference>
<dbReference type="SUPFAM" id="SSF53335">
    <property type="entry name" value="S-adenosyl-L-methionine-dependent methyltransferases"/>
    <property type="match status" value="1"/>
</dbReference>
<evidence type="ECO:0000313" key="5">
    <source>
        <dbReference type="Proteomes" id="UP001239909"/>
    </source>
</evidence>
<evidence type="ECO:0008006" key="6">
    <source>
        <dbReference type="Google" id="ProtNLM"/>
    </source>
</evidence>
<proteinExistence type="predicted"/>
<name>A0ABQ6LKQ2_9RHOB</name>
<dbReference type="PANTHER" id="PTHR43464:SF19">
    <property type="entry name" value="UBIQUINONE BIOSYNTHESIS O-METHYLTRANSFERASE, MITOCHONDRIAL"/>
    <property type="match status" value="1"/>
</dbReference>
<dbReference type="CDD" id="cd02440">
    <property type="entry name" value="AdoMet_MTases"/>
    <property type="match status" value="1"/>
</dbReference>
<evidence type="ECO:0000256" key="3">
    <source>
        <dbReference type="ARBA" id="ARBA00022691"/>
    </source>
</evidence>
<comment type="caution">
    <text evidence="4">The sequence shown here is derived from an EMBL/GenBank/DDBJ whole genome shotgun (WGS) entry which is preliminary data.</text>
</comment>
<organism evidence="4 5">
    <name type="scientific">Paralimibaculum aggregatum</name>
    <dbReference type="NCBI Taxonomy" id="3036245"/>
    <lineage>
        <taxon>Bacteria</taxon>
        <taxon>Pseudomonadati</taxon>
        <taxon>Pseudomonadota</taxon>
        <taxon>Alphaproteobacteria</taxon>
        <taxon>Rhodobacterales</taxon>
        <taxon>Paracoccaceae</taxon>
        <taxon>Paralimibaculum</taxon>
    </lineage>
</organism>
<evidence type="ECO:0000256" key="2">
    <source>
        <dbReference type="ARBA" id="ARBA00022679"/>
    </source>
</evidence>
<dbReference type="InterPro" id="IPR029063">
    <property type="entry name" value="SAM-dependent_MTases_sf"/>
</dbReference>
<keyword evidence="5" id="KW-1185">Reference proteome</keyword>
<keyword evidence="3" id="KW-0949">S-adenosyl-L-methionine</keyword>
<dbReference type="EMBL" id="BSYI01000025">
    <property type="protein sequence ID" value="GMG83821.1"/>
    <property type="molecule type" value="Genomic_DNA"/>
</dbReference>
<reference evidence="4 5" key="1">
    <citation type="submission" date="2023-04" db="EMBL/GenBank/DDBJ databases">
        <title>Marinoamorphus aggregata gen. nov., sp. Nov., isolate from tissue of brittle star Ophioplocus japonicus.</title>
        <authorList>
            <person name="Kawano K."/>
            <person name="Sawayama S."/>
            <person name="Nakagawa S."/>
        </authorList>
    </citation>
    <scope>NUCLEOTIDE SEQUENCE [LARGE SCALE GENOMIC DNA]</scope>
    <source>
        <strain evidence="4 5">NKW23</strain>
    </source>
</reference>
<evidence type="ECO:0000313" key="4">
    <source>
        <dbReference type="EMBL" id="GMG83821.1"/>
    </source>
</evidence>
<evidence type="ECO:0000256" key="1">
    <source>
        <dbReference type="ARBA" id="ARBA00022603"/>
    </source>
</evidence>
<dbReference type="Proteomes" id="UP001239909">
    <property type="component" value="Unassembled WGS sequence"/>
</dbReference>